<sequence>MFSGSSNYINEYTEVVTSFISKLTDDIFPSVTVKVFPNQKPWVDKTVEGLILRDMSPYKAASYNLRKAVKTAKRRYWDKVEKQLFDRDSRHNNVVRRALRQVSSRKAAGPDVIMGRVLKSCADQLAPVFITIFNMSLANFTVSSCFKKSTIIHVPKKINPASLNDYRPVALTSVVIKCFEKLIKDYICSSLPETLDPLQRTNHISHVLHSTLSHLATGKGNYARLLFIDYSLAFNTIFFTGLVTKLRDLGLVTASQEHIPSTPAPQCCVLSPLLHSLYTHGCLARQSSNTIVKFTDDTVVVGLTSENNESAYLEEVEVLSSWSKYNNLDLNVTKTKEMVEPVKKARQRLYHLRRLKKFKTSIALQKPFYSTTIESQDKTALHRVIRCTECITRTALPSLPRHLHQALQVQG</sequence>
<evidence type="ECO:0000259" key="1">
    <source>
        <dbReference type="PROSITE" id="PS50878"/>
    </source>
</evidence>
<accession>A0AA47NA11</accession>
<evidence type="ECO:0000313" key="3">
    <source>
        <dbReference type="Proteomes" id="UP001174136"/>
    </source>
</evidence>
<gene>
    <name evidence="2" type="ORF">N1851_003651</name>
</gene>
<dbReference type="GO" id="GO:0008168">
    <property type="term" value="F:methyltransferase activity"/>
    <property type="evidence" value="ECO:0007669"/>
    <property type="project" value="InterPro"/>
</dbReference>
<dbReference type="CDD" id="cd01650">
    <property type="entry name" value="RT_nLTR_like"/>
    <property type="match status" value="1"/>
</dbReference>
<dbReference type="Pfam" id="PF00078">
    <property type="entry name" value="RVT_1"/>
    <property type="match status" value="1"/>
</dbReference>
<keyword evidence="3" id="KW-1185">Reference proteome</keyword>
<dbReference type="PANTHER" id="PTHR47510">
    <property type="entry name" value="REVERSE TRANSCRIPTASE DOMAIN-CONTAINING PROTEIN"/>
    <property type="match status" value="1"/>
</dbReference>
<keyword evidence="2" id="KW-0808">Transferase</keyword>
<dbReference type="InterPro" id="IPR000477">
    <property type="entry name" value="RT_dom"/>
</dbReference>
<dbReference type="AlphaFoldDB" id="A0AA47NA11"/>
<keyword evidence="2" id="KW-0548">Nucleotidyltransferase</keyword>
<dbReference type="Proteomes" id="UP001174136">
    <property type="component" value="Unassembled WGS sequence"/>
</dbReference>
<proteinExistence type="predicted"/>
<reference evidence="2" key="1">
    <citation type="journal article" date="2023" name="Front. Mar. Sci.">
        <title>A new Merluccius polli reference genome to investigate the effects of global change in West African waters.</title>
        <authorList>
            <person name="Mateo J.L."/>
            <person name="Blanco-Fernandez C."/>
            <person name="Garcia-Vazquez E."/>
            <person name="Machado-Schiaffino G."/>
        </authorList>
    </citation>
    <scope>NUCLEOTIDE SEQUENCE</scope>
    <source>
        <strain evidence="2">C29</strain>
        <tissue evidence="2">Fin</tissue>
    </source>
</reference>
<dbReference type="PANTHER" id="PTHR47510:SF3">
    <property type="entry name" value="ENDO_EXONUCLEASE_PHOSPHATASE DOMAIN-CONTAINING PROTEIN"/>
    <property type="match status" value="1"/>
</dbReference>
<dbReference type="GO" id="GO:0003964">
    <property type="term" value="F:RNA-directed DNA polymerase activity"/>
    <property type="evidence" value="ECO:0007669"/>
    <property type="project" value="UniProtKB-KW"/>
</dbReference>
<keyword evidence="2" id="KW-0695">RNA-directed DNA polymerase</keyword>
<comment type="caution">
    <text evidence="2">The sequence shown here is derived from an EMBL/GenBank/DDBJ whole genome shotgun (WGS) entry which is preliminary data.</text>
</comment>
<protein>
    <submittedName>
        <fullName evidence="2">RNA-directed DNA polymerase from transposon X-element</fullName>
    </submittedName>
</protein>
<organism evidence="2 3">
    <name type="scientific">Merluccius polli</name>
    <name type="common">Benguela hake</name>
    <name type="synonym">Merluccius cadenati</name>
    <dbReference type="NCBI Taxonomy" id="89951"/>
    <lineage>
        <taxon>Eukaryota</taxon>
        <taxon>Metazoa</taxon>
        <taxon>Chordata</taxon>
        <taxon>Craniata</taxon>
        <taxon>Vertebrata</taxon>
        <taxon>Euteleostomi</taxon>
        <taxon>Actinopterygii</taxon>
        <taxon>Neopterygii</taxon>
        <taxon>Teleostei</taxon>
        <taxon>Neoteleostei</taxon>
        <taxon>Acanthomorphata</taxon>
        <taxon>Zeiogadaria</taxon>
        <taxon>Gadariae</taxon>
        <taxon>Gadiformes</taxon>
        <taxon>Gadoidei</taxon>
        <taxon>Merlucciidae</taxon>
        <taxon>Merluccius</taxon>
    </lineage>
</organism>
<feature type="domain" description="Reverse transcriptase" evidence="1">
    <location>
        <begin position="135"/>
        <end position="373"/>
    </location>
</feature>
<dbReference type="EMBL" id="JAOPHQ010000574">
    <property type="protein sequence ID" value="KAK0154262.1"/>
    <property type="molecule type" value="Genomic_DNA"/>
</dbReference>
<evidence type="ECO:0000313" key="2">
    <source>
        <dbReference type="EMBL" id="KAK0154262.1"/>
    </source>
</evidence>
<name>A0AA47NA11_MERPO</name>
<dbReference type="PROSITE" id="PS50878">
    <property type="entry name" value="RT_POL"/>
    <property type="match status" value="1"/>
</dbReference>
<dbReference type="GO" id="GO:0016706">
    <property type="term" value="F:2-oxoglutarate-dependent dioxygenase activity"/>
    <property type="evidence" value="ECO:0007669"/>
    <property type="project" value="InterPro"/>
</dbReference>